<dbReference type="AlphaFoldDB" id="A0A0A8Y6I1"/>
<accession>A0A0A8Y6I1</accession>
<evidence type="ECO:0000256" key="1">
    <source>
        <dbReference type="SAM" id="MobiDB-lite"/>
    </source>
</evidence>
<protein>
    <submittedName>
        <fullName evidence="2">Uncharacterized protein</fullName>
    </submittedName>
</protein>
<dbReference type="EMBL" id="GBRH01276224">
    <property type="protein sequence ID" value="JAD21671.1"/>
    <property type="molecule type" value="Transcribed_RNA"/>
</dbReference>
<feature type="compositionally biased region" description="Basic residues" evidence="1">
    <location>
        <begin position="1"/>
        <end position="19"/>
    </location>
</feature>
<reference evidence="2" key="2">
    <citation type="journal article" date="2015" name="Data Brief">
        <title>Shoot transcriptome of the giant reed, Arundo donax.</title>
        <authorList>
            <person name="Barrero R.A."/>
            <person name="Guerrero F.D."/>
            <person name="Moolhuijzen P."/>
            <person name="Goolsby J.A."/>
            <person name="Tidwell J."/>
            <person name="Bellgard S.E."/>
            <person name="Bellgard M.I."/>
        </authorList>
    </citation>
    <scope>NUCLEOTIDE SEQUENCE</scope>
    <source>
        <tissue evidence="2">Shoot tissue taken approximately 20 cm above the soil surface</tissue>
    </source>
</reference>
<reference evidence="2" key="1">
    <citation type="submission" date="2014-09" db="EMBL/GenBank/DDBJ databases">
        <authorList>
            <person name="Magalhaes I.L.F."/>
            <person name="Oliveira U."/>
            <person name="Santos F.R."/>
            <person name="Vidigal T.H.D.A."/>
            <person name="Brescovit A.D."/>
            <person name="Santos A.J."/>
        </authorList>
    </citation>
    <scope>NUCLEOTIDE SEQUENCE</scope>
    <source>
        <tissue evidence="2">Shoot tissue taken approximately 20 cm above the soil surface</tissue>
    </source>
</reference>
<name>A0A0A8Y6I1_ARUDO</name>
<organism evidence="2">
    <name type="scientific">Arundo donax</name>
    <name type="common">Giant reed</name>
    <name type="synonym">Donax arundinaceus</name>
    <dbReference type="NCBI Taxonomy" id="35708"/>
    <lineage>
        <taxon>Eukaryota</taxon>
        <taxon>Viridiplantae</taxon>
        <taxon>Streptophyta</taxon>
        <taxon>Embryophyta</taxon>
        <taxon>Tracheophyta</taxon>
        <taxon>Spermatophyta</taxon>
        <taxon>Magnoliopsida</taxon>
        <taxon>Liliopsida</taxon>
        <taxon>Poales</taxon>
        <taxon>Poaceae</taxon>
        <taxon>PACMAD clade</taxon>
        <taxon>Arundinoideae</taxon>
        <taxon>Arundineae</taxon>
        <taxon>Arundo</taxon>
    </lineage>
</organism>
<proteinExistence type="predicted"/>
<feature type="region of interest" description="Disordered" evidence="1">
    <location>
        <begin position="1"/>
        <end position="47"/>
    </location>
</feature>
<feature type="compositionally biased region" description="Polar residues" evidence="1">
    <location>
        <begin position="38"/>
        <end position="47"/>
    </location>
</feature>
<sequence>MRGVRQQRHRPPMHPRRAPRSTTAASGDLRCAGATARPPSSFSRPTW</sequence>
<evidence type="ECO:0000313" key="2">
    <source>
        <dbReference type="EMBL" id="JAD21671.1"/>
    </source>
</evidence>